<gene>
    <name evidence="2" type="ORF">MU848_07585</name>
</gene>
<organism evidence="2 3">
    <name type="scientific">Sphingobium agri</name>
    <dbReference type="NCBI Taxonomy" id="2933566"/>
    <lineage>
        <taxon>Bacteria</taxon>
        <taxon>Pseudomonadati</taxon>
        <taxon>Pseudomonadota</taxon>
        <taxon>Alphaproteobacteria</taxon>
        <taxon>Sphingomonadales</taxon>
        <taxon>Sphingomonadaceae</taxon>
        <taxon>Sphingobium</taxon>
    </lineage>
</organism>
<sequence length="132" mass="13708">MPMPVLDSIQAALAAVSHFLITEGAALPSDLRDALIESSGRPSPVDRIVEVGETLYANASLLSDDGKLLCAALVSFATLNGWHGLAEDNRGGRMAMAMRRETGEEPPAGLTWPDAESDPAPKGAPVVADAEG</sequence>
<evidence type="ECO:0000256" key="1">
    <source>
        <dbReference type="SAM" id="MobiDB-lite"/>
    </source>
</evidence>
<name>A0ABT0DWE8_9SPHN</name>
<proteinExistence type="predicted"/>
<dbReference type="Proteomes" id="UP001203512">
    <property type="component" value="Unassembled WGS sequence"/>
</dbReference>
<dbReference type="EMBL" id="JALKHS010000006">
    <property type="protein sequence ID" value="MCK0531443.1"/>
    <property type="molecule type" value="Genomic_DNA"/>
</dbReference>
<keyword evidence="3" id="KW-1185">Reference proteome</keyword>
<dbReference type="RefSeq" id="WP_247231060.1">
    <property type="nucleotide sequence ID" value="NZ_JALKHS010000006.1"/>
</dbReference>
<feature type="region of interest" description="Disordered" evidence="1">
    <location>
        <begin position="99"/>
        <end position="132"/>
    </location>
</feature>
<evidence type="ECO:0000313" key="2">
    <source>
        <dbReference type="EMBL" id="MCK0531443.1"/>
    </source>
</evidence>
<protein>
    <submittedName>
        <fullName evidence="2">Uncharacterized protein</fullName>
    </submittedName>
</protein>
<accession>A0ABT0DWE8</accession>
<reference evidence="2 3" key="1">
    <citation type="submission" date="2022-04" db="EMBL/GenBank/DDBJ databases">
        <authorList>
            <person name="Huq M.A."/>
        </authorList>
    </citation>
    <scope>NUCLEOTIDE SEQUENCE [LARGE SCALE GENOMIC DNA]</scope>
    <source>
        <strain evidence="2 3">MAH-33</strain>
    </source>
</reference>
<evidence type="ECO:0000313" key="3">
    <source>
        <dbReference type="Proteomes" id="UP001203512"/>
    </source>
</evidence>
<comment type="caution">
    <text evidence="2">The sequence shown here is derived from an EMBL/GenBank/DDBJ whole genome shotgun (WGS) entry which is preliminary data.</text>
</comment>